<comment type="caution">
    <text evidence="1">The sequence shown here is derived from an EMBL/GenBank/DDBJ whole genome shotgun (WGS) entry which is preliminary data.</text>
</comment>
<name>A0A0D1J384_9MYCO</name>
<dbReference type="AlphaFoldDB" id="A0A0D1J384"/>
<protein>
    <recommendedName>
        <fullName evidence="3">DUF4192 domain-containing protein</fullName>
    </recommendedName>
</protein>
<accession>A0A0D1J384</accession>
<dbReference type="PATRIC" id="fig|280871.6.peg.3143"/>
<reference evidence="1 2" key="1">
    <citation type="submission" date="2015-01" db="EMBL/GenBank/DDBJ databases">
        <title>Genome sequence of Mycobacterium llatzerense and Mycobacterium immunogenum recovered from brain abscess.</title>
        <authorList>
            <person name="Greninger A.L."/>
            <person name="Langelier C."/>
            <person name="Cunningham G."/>
            <person name="Chiu C.Y."/>
            <person name="Miller S."/>
        </authorList>
    </citation>
    <scope>NUCLEOTIDE SEQUENCE [LARGE SCALE GENOMIC DNA]</scope>
    <source>
        <strain evidence="1 2">CLUC14</strain>
    </source>
</reference>
<dbReference type="Pfam" id="PF13830">
    <property type="entry name" value="DUF4192"/>
    <property type="match status" value="1"/>
</dbReference>
<dbReference type="EMBL" id="JXST01000020">
    <property type="protein sequence ID" value="KIU16053.1"/>
    <property type="molecule type" value="Genomic_DNA"/>
</dbReference>
<sequence length="354" mass="37163">MTTFSSFDFQLNRPGALIAAVPAVLGFAPEKSLVLVTIIGGEMGAVLRVDLSEGFFSALPDALGHLSDMAAAADADAAIAVIVDDQSVDCPMCADLYRDVSHELGEALSDHGIELFAVHVVDRVAAGGRWHCADGCGNAGVVEDPESSPVTMAAVLDGRRLYARRADLVEVVAVTDERRAEALRPVIEKRSAAVDYGGRPDAEVRADVEHAVACATGSPEGAPLPDDDAVRLACAVADSRVRDTLYALAVGEHAAAAESVWASLTRTLPAPWRVEALVLLAFSAYARGDGPLAGVALQAALEVDSTHRMAGMLDSALQAGMRPDRIRELALTGYKLAERLGVQMPPRSIFGRSA</sequence>
<dbReference type="STRING" id="280871.TL10_15135"/>
<evidence type="ECO:0000313" key="1">
    <source>
        <dbReference type="EMBL" id="KIU16053.1"/>
    </source>
</evidence>
<keyword evidence="2" id="KW-1185">Reference proteome</keyword>
<dbReference type="RefSeq" id="WP_043393842.1">
    <property type="nucleotide sequence ID" value="NZ_JXST01000020.1"/>
</dbReference>
<dbReference type="OrthoDB" id="3264463at2"/>
<evidence type="ECO:0008006" key="3">
    <source>
        <dbReference type="Google" id="ProtNLM"/>
    </source>
</evidence>
<organism evidence="1 2">
    <name type="scientific">Mycolicibacterium llatzerense</name>
    <dbReference type="NCBI Taxonomy" id="280871"/>
    <lineage>
        <taxon>Bacteria</taxon>
        <taxon>Bacillati</taxon>
        <taxon>Actinomycetota</taxon>
        <taxon>Actinomycetes</taxon>
        <taxon>Mycobacteriales</taxon>
        <taxon>Mycobacteriaceae</taxon>
        <taxon>Mycolicibacterium</taxon>
    </lineage>
</organism>
<dbReference type="Proteomes" id="UP000032221">
    <property type="component" value="Unassembled WGS sequence"/>
</dbReference>
<evidence type="ECO:0000313" key="2">
    <source>
        <dbReference type="Proteomes" id="UP000032221"/>
    </source>
</evidence>
<gene>
    <name evidence="1" type="ORF">TL10_15135</name>
</gene>
<proteinExistence type="predicted"/>
<dbReference type="InterPro" id="IPR025447">
    <property type="entry name" value="DUF4192"/>
</dbReference>